<protein>
    <submittedName>
        <fullName evidence="1">Uncharacterized protein</fullName>
    </submittedName>
</protein>
<accession>A0A1A9UZB0</accession>
<sequence>MNLYALRLQLNQLLKLLFHTKIADRAVITFIKIWKYFGSSDFDTIFRRAFINLTWLDLIKGEMCFFQTGYNVKKMSDMEVQ</sequence>
<dbReference type="Proteomes" id="UP000078200">
    <property type="component" value="Unassembled WGS sequence"/>
</dbReference>
<evidence type="ECO:0000313" key="1">
    <source>
        <dbReference type="EnsemblMetazoa" id="GAUT020622-PA"/>
    </source>
</evidence>
<dbReference type="VEuPathDB" id="VectorBase:GAUT020622"/>
<proteinExistence type="predicted"/>
<dbReference type="EnsemblMetazoa" id="GAUT020622-RA">
    <property type="protein sequence ID" value="GAUT020622-PA"/>
    <property type="gene ID" value="GAUT020622"/>
</dbReference>
<organism evidence="1 2">
    <name type="scientific">Glossina austeni</name>
    <name type="common">Savannah tsetse fly</name>
    <dbReference type="NCBI Taxonomy" id="7395"/>
    <lineage>
        <taxon>Eukaryota</taxon>
        <taxon>Metazoa</taxon>
        <taxon>Ecdysozoa</taxon>
        <taxon>Arthropoda</taxon>
        <taxon>Hexapoda</taxon>
        <taxon>Insecta</taxon>
        <taxon>Pterygota</taxon>
        <taxon>Neoptera</taxon>
        <taxon>Endopterygota</taxon>
        <taxon>Diptera</taxon>
        <taxon>Brachycera</taxon>
        <taxon>Muscomorpha</taxon>
        <taxon>Hippoboscoidea</taxon>
        <taxon>Glossinidae</taxon>
        <taxon>Glossina</taxon>
    </lineage>
</organism>
<evidence type="ECO:0000313" key="2">
    <source>
        <dbReference type="Proteomes" id="UP000078200"/>
    </source>
</evidence>
<reference evidence="1" key="1">
    <citation type="submission" date="2020-05" db="UniProtKB">
        <authorList>
            <consortium name="EnsemblMetazoa"/>
        </authorList>
    </citation>
    <scope>IDENTIFICATION</scope>
    <source>
        <strain evidence="1">TTRI</strain>
    </source>
</reference>
<keyword evidence="2" id="KW-1185">Reference proteome</keyword>
<dbReference type="AlphaFoldDB" id="A0A1A9UZB0"/>
<name>A0A1A9UZB0_GLOAU</name>